<dbReference type="EMBL" id="CP001997">
    <property type="protein sequence ID" value="ADE57789.1"/>
    <property type="molecule type" value="Genomic_DNA"/>
</dbReference>
<organism evidence="6 7">
    <name type="scientific">Aminobacterium colombiense (strain DSM 12261 / ALA-1)</name>
    <dbReference type="NCBI Taxonomy" id="572547"/>
    <lineage>
        <taxon>Bacteria</taxon>
        <taxon>Thermotogati</taxon>
        <taxon>Synergistota</taxon>
        <taxon>Synergistia</taxon>
        <taxon>Synergistales</taxon>
        <taxon>Aminobacteriaceae</taxon>
        <taxon>Aminobacterium</taxon>
    </lineage>
</organism>
<dbReference type="InterPro" id="IPR029016">
    <property type="entry name" value="GAF-like_dom_sf"/>
</dbReference>
<evidence type="ECO:0000313" key="6">
    <source>
        <dbReference type="EMBL" id="ADE57789.1"/>
    </source>
</evidence>
<dbReference type="PROSITE" id="PS51077">
    <property type="entry name" value="HTH_ICLR"/>
    <property type="match status" value="1"/>
</dbReference>
<dbReference type="Gene3D" id="1.10.10.10">
    <property type="entry name" value="Winged helix-like DNA-binding domain superfamily/Winged helix DNA-binding domain"/>
    <property type="match status" value="1"/>
</dbReference>
<dbReference type="Pfam" id="PF01614">
    <property type="entry name" value="IclR_C"/>
    <property type="match status" value="1"/>
</dbReference>
<accession>D5EGV7</accession>
<dbReference type="InterPro" id="IPR036390">
    <property type="entry name" value="WH_DNA-bd_sf"/>
</dbReference>
<evidence type="ECO:0000259" key="5">
    <source>
        <dbReference type="PROSITE" id="PS51078"/>
    </source>
</evidence>
<dbReference type="PROSITE" id="PS51078">
    <property type="entry name" value="ICLR_ED"/>
    <property type="match status" value="1"/>
</dbReference>
<evidence type="ECO:0000256" key="2">
    <source>
        <dbReference type="ARBA" id="ARBA00023125"/>
    </source>
</evidence>
<proteinExistence type="predicted"/>
<dbReference type="SUPFAM" id="SSF46785">
    <property type="entry name" value="Winged helix' DNA-binding domain"/>
    <property type="match status" value="1"/>
</dbReference>
<dbReference type="eggNOG" id="COG1414">
    <property type="taxonomic scope" value="Bacteria"/>
</dbReference>
<dbReference type="GO" id="GO:0045892">
    <property type="term" value="P:negative regulation of DNA-templated transcription"/>
    <property type="evidence" value="ECO:0007669"/>
    <property type="project" value="TreeGrafter"/>
</dbReference>
<feature type="domain" description="HTH iclR-type" evidence="4">
    <location>
        <begin position="7"/>
        <end position="68"/>
    </location>
</feature>
<dbReference type="SUPFAM" id="SSF55781">
    <property type="entry name" value="GAF domain-like"/>
    <property type="match status" value="1"/>
</dbReference>
<evidence type="ECO:0000256" key="3">
    <source>
        <dbReference type="ARBA" id="ARBA00023163"/>
    </source>
</evidence>
<dbReference type="PANTHER" id="PTHR30136">
    <property type="entry name" value="HELIX-TURN-HELIX TRANSCRIPTIONAL REGULATOR, ICLR FAMILY"/>
    <property type="match status" value="1"/>
</dbReference>
<name>D5EGV7_AMICL</name>
<dbReference type="GO" id="GO:0003700">
    <property type="term" value="F:DNA-binding transcription factor activity"/>
    <property type="evidence" value="ECO:0007669"/>
    <property type="project" value="TreeGrafter"/>
</dbReference>
<dbReference type="HOGENOM" id="CLU_062618_5_5_0"/>
<gene>
    <name evidence="6" type="ordered locus">Amico_1673</name>
</gene>
<sequence>MSEKNRVQVLQKAIAVLEDLSNRPEPVGLTEIANATKLSKTTAYRILATFVDSNILIKDPYGRYQIGPAVVKWSASYNKRSGLLEMSRDILEIMRDYSGETIHLFVFESGRAYYLEKLESPSPLLMRSKVGAELPLYSTAGGKAILSALPAGQVEIYLERTPLESRTANTITDPKELLNLLKIYKTRGYSEENQENEEGIRCVAAPIVDRNGFPLGAVSVSAPAYRFDDKQAALVGRKLAQETAKISLRINRRHLETTKEGW</sequence>
<dbReference type="Pfam" id="PF09339">
    <property type="entry name" value="HTH_IclR"/>
    <property type="match status" value="1"/>
</dbReference>
<keyword evidence="2" id="KW-0238">DNA-binding</keyword>
<dbReference type="KEGG" id="aco:Amico_1673"/>
<dbReference type="RefSeq" id="WP_013049051.1">
    <property type="nucleotide sequence ID" value="NC_014011.1"/>
</dbReference>
<dbReference type="InterPro" id="IPR050707">
    <property type="entry name" value="HTH_MetabolicPath_Reg"/>
</dbReference>
<dbReference type="InterPro" id="IPR036388">
    <property type="entry name" value="WH-like_DNA-bd_sf"/>
</dbReference>
<dbReference type="AlphaFoldDB" id="D5EGV7"/>
<dbReference type="SMART" id="SM00346">
    <property type="entry name" value="HTH_ICLR"/>
    <property type="match status" value="1"/>
</dbReference>
<protein>
    <submittedName>
        <fullName evidence="6">Transcriptional regulator, IclR family</fullName>
    </submittedName>
</protein>
<feature type="domain" description="IclR-ED" evidence="5">
    <location>
        <begin position="69"/>
        <end position="252"/>
    </location>
</feature>
<evidence type="ECO:0000313" key="7">
    <source>
        <dbReference type="Proteomes" id="UP000002366"/>
    </source>
</evidence>
<dbReference type="Gene3D" id="3.30.450.40">
    <property type="match status" value="1"/>
</dbReference>
<reference evidence="6 7" key="1">
    <citation type="journal article" date="2010" name="Stand. Genomic Sci.">
        <title>Complete genome sequence of Aminobacterium colombiense type strain (ALA-1).</title>
        <authorList>
            <person name="Chertkov O."/>
            <person name="Sikorski J."/>
            <person name="Brambilla E."/>
            <person name="Lapidus A."/>
            <person name="Copeland A."/>
            <person name="Glavina Del Rio T."/>
            <person name="Nolan M."/>
            <person name="Lucas S."/>
            <person name="Tice H."/>
            <person name="Cheng J.F."/>
            <person name="Han C."/>
            <person name="Detter J.C."/>
            <person name="Bruce D."/>
            <person name="Tapia R."/>
            <person name="Goodwin L."/>
            <person name="Pitluck S."/>
            <person name="Liolios K."/>
            <person name="Ivanova N."/>
            <person name="Mavromatis K."/>
            <person name="Ovchinnikova G."/>
            <person name="Pati A."/>
            <person name="Chen A."/>
            <person name="Palaniappan K."/>
            <person name="Land M."/>
            <person name="Hauser L."/>
            <person name="Chang Y.J."/>
            <person name="Jeffries C.D."/>
            <person name="Spring S."/>
            <person name="Rohde M."/>
            <person name="Goker M."/>
            <person name="Bristow J."/>
            <person name="Eisen J.A."/>
            <person name="Markowitz V."/>
            <person name="Hugenholtz P."/>
            <person name="Kyrpides N.C."/>
            <person name="Klenk H.P."/>
        </authorList>
    </citation>
    <scope>NUCLEOTIDE SEQUENCE [LARGE SCALE GENOMIC DNA]</scope>
    <source>
        <strain evidence="7">DSM 12261 / ALA-1</strain>
    </source>
</reference>
<keyword evidence="7" id="KW-1185">Reference proteome</keyword>
<evidence type="ECO:0000259" key="4">
    <source>
        <dbReference type="PROSITE" id="PS51077"/>
    </source>
</evidence>
<dbReference type="Proteomes" id="UP000002366">
    <property type="component" value="Chromosome"/>
</dbReference>
<dbReference type="PANTHER" id="PTHR30136:SF24">
    <property type="entry name" value="HTH-TYPE TRANSCRIPTIONAL REPRESSOR ALLR"/>
    <property type="match status" value="1"/>
</dbReference>
<dbReference type="GO" id="GO:0003677">
    <property type="term" value="F:DNA binding"/>
    <property type="evidence" value="ECO:0007669"/>
    <property type="project" value="UniProtKB-KW"/>
</dbReference>
<keyword evidence="1" id="KW-0805">Transcription regulation</keyword>
<dbReference type="STRING" id="572547.Amico_1673"/>
<keyword evidence="3" id="KW-0804">Transcription</keyword>
<dbReference type="OrthoDB" id="9791752at2"/>
<dbReference type="InterPro" id="IPR005471">
    <property type="entry name" value="Tscrpt_reg_IclR_N"/>
</dbReference>
<dbReference type="InterPro" id="IPR014757">
    <property type="entry name" value="Tscrpt_reg_IclR_C"/>
</dbReference>
<evidence type="ECO:0000256" key="1">
    <source>
        <dbReference type="ARBA" id="ARBA00023015"/>
    </source>
</evidence>